<proteinExistence type="predicted"/>
<keyword evidence="2" id="KW-1185">Reference proteome</keyword>
<protein>
    <recommendedName>
        <fullName evidence="3">Transposase Tc1-like domain-containing protein</fullName>
    </recommendedName>
</protein>
<dbReference type="STRING" id="1841481.ENSSLDP00000008835"/>
<evidence type="ECO:0008006" key="3">
    <source>
        <dbReference type="Google" id="ProtNLM"/>
    </source>
</evidence>
<evidence type="ECO:0000313" key="1">
    <source>
        <dbReference type="Ensembl" id="ENSSLDP00000008835.1"/>
    </source>
</evidence>
<reference evidence="1" key="2">
    <citation type="submission" date="2025-09" db="UniProtKB">
        <authorList>
            <consortium name="Ensembl"/>
        </authorList>
    </citation>
    <scope>IDENTIFICATION</scope>
</reference>
<dbReference type="GeneTree" id="ENSGT00970000193706"/>
<reference evidence="1" key="1">
    <citation type="submission" date="2025-08" db="UniProtKB">
        <authorList>
            <consortium name="Ensembl"/>
        </authorList>
    </citation>
    <scope>IDENTIFICATION</scope>
</reference>
<dbReference type="AlphaFoldDB" id="A0A3B4WY32"/>
<organism evidence="1 2">
    <name type="scientific">Seriola lalandi dorsalis</name>
    <dbReference type="NCBI Taxonomy" id="1841481"/>
    <lineage>
        <taxon>Eukaryota</taxon>
        <taxon>Metazoa</taxon>
        <taxon>Chordata</taxon>
        <taxon>Craniata</taxon>
        <taxon>Vertebrata</taxon>
        <taxon>Euteleostomi</taxon>
        <taxon>Actinopterygii</taxon>
        <taxon>Neopterygii</taxon>
        <taxon>Teleostei</taxon>
        <taxon>Neoteleostei</taxon>
        <taxon>Acanthomorphata</taxon>
        <taxon>Carangaria</taxon>
        <taxon>Carangiformes</taxon>
        <taxon>Carangidae</taxon>
        <taxon>Seriola</taxon>
    </lineage>
</organism>
<evidence type="ECO:0000313" key="2">
    <source>
        <dbReference type="Proteomes" id="UP000261360"/>
    </source>
</evidence>
<dbReference type="Proteomes" id="UP000261360">
    <property type="component" value="Unplaced"/>
</dbReference>
<name>A0A3B4WY32_SERLL</name>
<dbReference type="Ensembl" id="ENSSLDT00000009129.1">
    <property type="protein sequence ID" value="ENSSLDP00000008835.1"/>
    <property type="gene ID" value="ENSSLDG00000007006.1"/>
</dbReference>
<sequence length="163" mass="18182">MLNLSDFEIGFIVGARVAGASVTKSAQLTSVSTSVTEVTSACRSVGEASINRVGQRGQQRTFDGRDAHALARYVRKNRRAALPRVIENVSAGRDQTVEGYYSKVAVHKPLIIKMNAHLRVQWCKNQSHSGQMCSTALFTAIIKSHTREYLLEEETWRVNHKEH</sequence>
<accession>A0A3B4WY32</accession>